<accession>A0A2J6PX01</accession>
<feature type="domain" description="DUF7580" evidence="2">
    <location>
        <begin position="404"/>
        <end position="644"/>
    </location>
</feature>
<dbReference type="AlphaFoldDB" id="A0A2J6PX01"/>
<dbReference type="OrthoDB" id="3565018at2759"/>
<evidence type="ECO:0000313" key="3">
    <source>
        <dbReference type="EMBL" id="PMD18570.1"/>
    </source>
</evidence>
<feature type="chain" id="PRO_5014382724" description="DUF7580 domain-containing protein" evidence="1">
    <location>
        <begin position="21"/>
        <end position="649"/>
    </location>
</feature>
<dbReference type="PANTHER" id="PTHR35186:SF4">
    <property type="entry name" value="PRION-INHIBITION AND PROPAGATION HELO DOMAIN-CONTAINING PROTEIN"/>
    <property type="match status" value="1"/>
</dbReference>
<gene>
    <name evidence="3" type="ORF">NA56DRAFT_661229</name>
</gene>
<keyword evidence="4" id="KW-1185">Reference proteome</keyword>
<dbReference type="EMBL" id="KZ613493">
    <property type="protein sequence ID" value="PMD18570.1"/>
    <property type="molecule type" value="Genomic_DNA"/>
</dbReference>
<evidence type="ECO:0000256" key="1">
    <source>
        <dbReference type="SAM" id="SignalP"/>
    </source>
</evidence>
<name>A0A2J6PX01_9HELO</name>
<feature type="signal peptide" evidence="1">
    <location>
        <begin position="1"/>
        <end position="20"/>
    </location>
</feature>
<organism evidence="3 4">
    <name type="scientific">Hyaloscypha hepaticicola</name>
    <dbReference type="NCBI Taxonomy" id="2082293"/>
    <lineage>
        <taxon>Eukaryota</taxon>
        <taxon>Fungi</taxon>
        <taxon>Dikarya</taxon>
        <taxon>Ascomycota</taxon>
        <taxon>Pezizomycotina</taxon>
        <taxon>Leotiomycetes</taxon>
        <taxon>Helotiales</taxon>
        <taxon>Hyaloscyphaceae</taxon>
        <taxon>Hyaloscypha</taxon>
    </lineage>
</organism>
<dbReference type="PANTHER" id="PTHR35186">
    <property type="entry name" value="ANK_REP_REGION DOMAIN-CONTAINING PROTEIN"/>
    <property type="match status" value="1"/>
</dbReference>
<evidence type="ECO:0000259" key="2">
    <source>
        <dbReference type="Pfam" id="PF24476"/>
    </source>
</evidence>
<keyword evidence="1" id="KW-0732">Signal</keyword>
<evidence type="ECO:0000313" key="4">
    <source>
        <dbReference type="Proteomes" id="UP000235672"/>
    </source>
</evidence>
<dbReference type="Pfam" id="PF24476">
    <property type="entry name" value="DUF7580"/>
    <property type="match status" value="1"/>
</dbReference>
<dbReference type="InterPro" id="IPR056002">
    <property type="entry name" value="DUF7580"/>
</dbReference>
<proteinExistence type="predicted"/>
<protein>
    <recommendedName>
        <fullName evidence="2">DUF7580 domain-containing protein</fullName>
    </recommendedName>
</protein>
<dbReference type="Proteomes" id="UP000235672">
    <property type="component" value="Unassembled WGS sequence"/>
</dbReference>
<sequence length="649" mass="74420">MSGFEVVGVLFAVFPLLISAGEHYKDGFEPLVKWYRFRDDFIQFIDAVATQKLLFGQTLERFLISADVPHEELQQFLNNPSYEGWQRKDLVDLLKARLGPGYDVYMSTIKRMSALLLELQAMLLVKTVKNGKEKWEVEWARDGANRWNYQMKRICLSFSKKGTVVIEELERLNKKLAVLLESKDKLDGLRATRKNTSWANIFAGIRCHANTLFEVLRNGWNCECQAEHSTALRLQKRKAGGWSSSFHVYFSVPSSTPKTQRWRKEIIVSVKKQAEEPKELLNLSLAAEKDEYLTKLRRDFETQVTITPRPDLTSSVSDSSSTSARSSFRDLFKPEGGKFKNSSNSSTTELVVEDKTARNWLTSRSSRLKKSVRMDIPAEIPLDTRITCAVVQPVVRDIHVQPEPTSPITDLCSTIFSCPSNASCLGYLIDSQNQRHELQFVPESYLDDEKSTSLEELLNSNEAFKFSRQQRYKVASILASSLLQLQTTPWLQSQLDKKNIFFYRDGQDILFDRPYIRHSFYSSKMATPKEQTTSPSLLARFAARSSLNNLGTLLLELCFGKPVEKCELRKYHLGADGQAHERTNWCTTRDWAELVGEEDPRLEHVINCCVFDVLSLQQKPDWQSELFVQAVYVSIVEPLEKLIEKWQPA</sequence>
<reference evidence="3 4" key="1">
    <citation type="submission" date="2016-05" db="EMBL/GenBank/DDBJ databases">
        <title>A degradative enzymes factory behind the ericoid mycorrhizal symbiosis.</title>
        <authorList>
            <consortium name="DOE Joint Genome Institute"/>
            <person name="Martino E."/>
            <person name="Morin E."/>
            <person name="Grelet G."/>
            <person name="Kuo A."/>
            <person name="Kohler A."/>
            <person name="Daghino S."/>
            <person name="Barry K."/>
            <person name="Choi C."/>
            <person name="Cichocki N."/>
            <person name="Clum A."/>
            <person name="Copeland A."/>
            <person name="Hainaut M."/>
            <person name="Haridas S."/>
            <person name="Labutti K."/>
            <person name="Lindquist E."/>
            <person name="Lipzen A."/>
            <person name="Khouja H.-R."/>
            <person name="Murat C."/>
            <person name="Ohm R."/>
            <person name="Olson A."/>
            <person name="Spatafora J."/>
            <person name="Veneault-Fourrey C."/>
            <person name="Henrissat B."/>
            <person name="Grigoriev I."/>
            <person name="Martin F."/>
            <person name="Perotto S."/>
        </authorList>
    </citation>
    <scope>NUCLEOTIDE SEQUENCE [LARGE SCALE GENOMIC DNA]</scope>
    <source>
        <strain evidence="3 4">UAMH 7357</strain>
    </source>
</reference>
<dbReference type="STRING" id="1745343.A0A2J6PX01"/>